<organism evidence="2 3">
    <name type="scientific">Corynespora cassiicola Philippines</name>
    <dbReference type="NCBI Taxonomy" id="1448308"/>
    <lineage>
        <taxon>Eukaryota</taxon>
        <taxon>Fungi</taxon>
        <taxon>Dikarya</taxon>
        <taxon>Ascomycota</taxon>
        <taxon>Pezizomycotina</taxon>
        <taxon>Dothideomycetes</taxon>
        <taxon>Pleosporomycetidae</taxon>
        <taxon>Pleosporales</taxon>
        <taxon>Corynesporascaceae</taxon>
        <taxon>Corynespora</taxon>
    </lineage>
</organism>
<name>A0A2T2NUX5_CORCC</name>
<keyword evidence="3" id="KW-1185">Reference proteome</keyword>
<feature type="region of interest" description="Disordered" evidence="1">
    <location>
        <begin position="1"/>
        <end position="37"/>
    </location>
</feature>
<dbReference type="AlphaFoldDB" id="A0A2T2NUX5"/>
<accession>A0A2T2NUX5</accession>
<protein>
    <submittedName>
        <fullName evidence="2">Uncharacterized protein</fullName>
    </submittedName>
</protein>
<dbReference type="EMBL" id="KZ678133">
    <property type="protein sequence ID" value="PSN69086.1"/>
    <property type="molecule type" value="Genomic_DNA"/>
</dbReference>
<evidence type="ECO:0000256" key="1">
    <source>
        <dbReference type="SAM" id="MobiDB-lite"/>
    </source>
</evidence>
<feature type="region of interest" description="Disordered" evidence="1">
    <location>
        <begin position="206"/>
        <end position="240"/>
    </location>
</feature>
<sequence>MQKSKRPSHRRSDGKESRPAGPTATSMTGFRGERGRRSCRPYAKLHKMLATTRAASWLQSAGHGSSVFLRTTLVAGRAVIDLWRFSGWCCDSANRQLSLSTSLAMGPASTVSQAQEGTEQNQLQRARIAASMATGRALPLLIGGVLRHGHVGSSTSGATASSRDWTAPSSTWCILVANRVELPYIHPTHTEHVHGKRLSTHGLDLPSHEGAKGRGAYSRSPSNWPRSARSLPLTTSKGKRGGEGWRVGTLSWTALRPVLWQLKAGREIFAPRIVC</sequence>
<dbReference type="Proteomes" id="UP000240883">
    <property type="component" value="Unassembled WGS sequence"/>
</dbReference>
<evidence type="ECO:0000313" key="2">
    <source>
        <dbReference type="EMBL" id="PSN69086.1"/>
    </source>
</evidence>
<reference evidence="2 3" key="1">
    <citation type="journal article" date="2018" name="Front. Microbiol.">
        <title>Genome-Wide Analysis of Corynespora cassiicola Leaf Fall Disease Putative Effectors.</title>
        <authorList>
            <person name="Lopez D."/>
            <person name="Ribeiro S."/>
            <person name="Label P."/>
            <person name="Fumanal B."/>
            <person name="Venisse J.S."/>
            <person name="Kohler A."/>
            <person name="de Oliveira R.R."/>
            <person name="Labutti K."/>
            <person name="Lipzen A."/>
            <person name="Lail K."/>
            <person name="Bauer D."/>
            <person name="Ohm R.A."/>
            <person name="Barry K.W."/>
            <person name="Spatafora J."/>
            <person name="Grigoriev I.V."/>
            <person name="Martin F.M."/>
            <person name="Pujade-Renaud V."/>
        </authorList>
    </citation>
    <scope>NUCLEOTIDE SEQUENCE [LARGE SCALE GENOMIC DNA]</scope>
    <source>
        <strain evidence="2 3">Philippines</strain>
    </source>
</reference>
<gene>
    <name evidence="2" type="ORF">BS50DRAFT_332337</name>
</gene>
<evidence type="ECO:0000313" key="3">
    <source>
        <dbReference type="Proteomes" id="UP000240883"/>
    </source>
</evidence>
<proteinExistence type="predicted"/>